<evidence type="ECO:0000313" key="3">
    <source>
        <dbReference type="Proteomes" id="UP000091979"/>
    </source>
</evidence>
<dbReference type="RefSeq" id="WP_066857108.1">
    <property type="nucleotide sequence ID" value="NZ_JXMS01000026.1"/>
</dbReference>
<proteinExistence type="predicted"/>
<dbReference type="PATRIC" id="fig|1560234.3.peg.1748"/>
<feature type="signal peptide" evidence="1">
    <location>
        <begin position="1"/>
        <end position="21"/>
    </location>
</feature>
<evidence type="ECO:0000256" key="1">
    <source>
        <dbReference type="SAM" id="SignalP"/>
    </source>
</evidence>
<protein>
    <submittedName>
        <fullName evidence="2">Uncharacterized protein</fullName>
    </submittedName>
</protein>
<dbReference type="OrthoDB" id="5465374at2"/>
<dbReference type="AlphaFoldDB" id="A0A1B7XAJ4"/>
<keyword evidence="1" id="KW-0732">Signal</keyword>
<gene>
    <name evidence="2" type="ORF">SP90_13180</name>
</gene>
<accession>A0A1B7XAJ4</accession>
<dbReference type="EMBL" id="JXMS01000026">
    <property type="protein sequence ID" value="OBQ46356.1"/>
    <property type="molecule type" value="Genomic_DNA"/>
</dbReference>
<evidence type="ECO:0000313" key="2">
    <source>
        <dbReference type="EMBL" id="OBQ46356.1"/>
    </source>
</evidence>
<sequence length="105" mass="11093">MKKFIAAAAVIMVLTGSMAFAANNAPMGHMAMNNSGYTQTQGYACPMGQNGNHMYQLSEQGKANSSSMWDSVCNFFGMHGGHGSHGGHYGGHYSGHNGGHNGRHM</sequence>
<dbReference type="Proteomes" id="UP000091979">
    <property type="component" value="Unassembled WGS sequence"/>
</dbReference>
<comment type="caution">
    <text evidence="2">The sequence shown here is derived from an EMBL/GenBank/DDBJ whole genome shotgun (WGS) entry which is preliminary data.</text>
</comment>
<name>A0A1B7XAJ4_9BACT</name>
<feature type="chain" id="PRO_5008600462" evidence="1">
    <location>
        <begin position="22"/>
        <end position="105"/>
    </location>
</feature>
<keyword evidence="3" id="KW-1185">Reference proteome</keyword>
<reference evidence="2 3" key="1">
    <citation type="submission" date="2015-01" db="EMBL/GenBank/DDBJ databases">
        <title>Desulfovibrio sp. JC271 draft genome sequence.</title>
        <authorList>
            <person name="Shivani Y."/>
            <person name="Subhash Y."/>
            <person name="Sasikala C."/>
            <person name="Ramana C.V."/>
        </authorList>
    </citation>
    <scope>NUCLEOTIDE SEQUENCE [LARGE SCALE GENOMIC DNA]</scope>
    <source>
        <strain evidence="2 3">JC271</strain>
    </source>
</reference>
<organism evidence="2 3">
    <name type="scientific">Halodesulfovibrio spirochaetisodalis</name>
    <dbReference type="NCBI Taxonomy" id="1560234"/>
    <lineage>
        <taxon>Bacteria</taxon>
        <taxon>Pseudomonadati</taxon>
        <taxon>Thermodesulfobacteriota</taxon>
        <taxon>Desulfovibrionia</taxon>
        <taxon>Desulfovibrionales</taxon>
        <taxon>Desulfovibrionaceae</taxon>
        <taxon>Halodesulfovibrio</taxon>
    </lineage>
</organism>